<proteinExistence type="predicted"/>
<sequence>MTAHPCVFQMWRYCHVRILWNVNMFPKLQTRVQCELIVGYAAVNGLGLTQNRRLLNAESLLPCIPRNINSVWIYTCFNASQAHLCALTKYIYSGCVIFAHSSSGWRQIRSKESLLEVESLNDL</sequence>
<accession>A0AA86RCK0</accession>
<keyword evidence="3" id="KW-1185">Reference proteome</keyword>
<evidence type="ECO:0000313" key="1">
    <source>
        <dbReference type="EMBL" id="CAI9970548.1"/>
    </source>
</evidence>
<evidence type="ECO:0000313" key="3">
    <source>
        <dbReference type="Proteomes" id="UP001642409"/>
    </source>
</evidence>
<comment type="caution">
    <text evidence="1">The sequence shown here is derived from an EMBL/GenBank/DDBJ whole genome shotgun (WGS) entry which is preliminary data.</text>
</comment>
<dbReference type="EMBL" id="CATOUU010001074">
    <property type="protein sequence ID" value="CAI9970548.1"/>
    <property type="molecule type" value="Genomic_DNA"/>
</dbReference>
<gene>
    <name evidence="2" type="ORF">HINF_LOCUS34474</name>
    <name evidence="1" type="ORF">HINF_LOCUS58193</name>
</gene>
<protein>
    <submittedName>
        <fullName evidence="2">Hypothetical_protein</fullName>
    </submittedName>
</protein>
<evidence type="ECO:0000313" key="2">
    <source>
        <dbReference type="EMBL" id="CAL6032412.1"/>
    </source>
</evidence>
<name>A0AA86RCK0_9EUKA</name>
<organism evidence="1">
    <name type="scientific">Hexamita inflata</name>
    <dbReference type="NCBI Taxonomy" id="28002"/>
    <lineage>
        <taxon>Eukaryota</taxon>
        <taxon>Metamonada</taxon>
        <taxon>Diplomonadida</taxon>
        <taxon>Hexamitidae</taxon>
        <taxon>Hexamitinae</taxon>
        <taxon>Hexamita</taxon>
    </lineage>
</organism>
<dbReference type="EMBL" id="CAXDID020000122">
    <property type="protein sequence ID" value="CAL6032412.1"/>
    <property type="molecule type" value="Genomic_DNA"/>
</dbReference>
<reference evidence="2 3" key="2">
    <citation type="submission" date="2024-07" db="EMBL/GenBank/DDBJ databases">
        <authorList>
            <person name="Akdeniz Z."/>
        </authorList>
    </citation>
    <scope>NUCLEOTIDE SEQUENCE [LARGE SCALE GENOMIC DNA]</scope>
</reference>
<reference evidence="1" key="1">
    <citation type="submission" date="2023-06" db="EMBL/GenBank/DDBJ databases">
        <authorList>
            <person name="Kurt Z."/>
        </authorList>
    </citation>
    <scope>NUCLEOTIDE SEQUENCE</scope>
</reference>
<dbReference type="AlphaFoldDB" id="A0AA86RCK0"/>
<dbReference type="Proteomes" id="UP001642409">
    <property type="component" value="Unassembled WGS sequence"/>
</dbReference>